<name>A0ABR6YUD4_9FIRM</name>
<dbReference type="PANTHER" id="PTHR46825:SF11">
    <property type="entry name" value="PENICILLIN-BINDING PROTEIN 4"/>
    <property type="match status" value="1"/>
</dbReference>
<sequence length="664" mass="71701">MVMKRKILIWGFCLTMVVLVFSGCSSKAEPKSYEKTIETARTEIWNAISAGGASSATVAIMDNGNLVYEEGFAMANRETGLPVTKDTQFNICSVSKVFTAAAILQLCEDGKLELDKPVVDYLPEFTMADSRYKDITVRMLLNHTAALPGTYTNNAETTVPDPNYTKNFLAYLTETELKGEPGKVSVYCNDCFTLAQILVEKSSGLSFADYLATNIFNKAGMKNSSCYFKADNPDIARKYNEDGTVAPVEYINSLGSGGISSTAADLCRYGQALFQGKIINEAMFTEYTSPQYGDETVPAGTPLYPYGLGWDSVAVADFERQEVTVIGKNGGSPQYNSQLYLLPEENISVAIVFAGNADVTGVANDIVQSLLDENGLGEVSEIAVAEPIATTIPDAILAYAGIYGDGSAIQKIEFNNEKNAMIYKKFNGQVFETQGTYPYLSDGYFHLPVGYRAGFAENFGQKLFVIYDLNSDAGFVSGQKMASGDGVLDTSQFNGKSWIPTNLSAIDANAMAVQTGVVAELSGYLYHTANGGYTLYGLKDATTTQMVLPYGRDLAEATITESNGQAILTIMDYQLIDTAAVALLQKDEPLVIGSDGLNVCRKLDHDGVFSTVIPEGSRIVIYDPDLQPGYDSMTDTAKETAVTAGSYLVFIGAPGDTFAYNYTV</sequence>
<reference evidence="4 5" key="1">
    <citation type="journal article" date="2020" name="mSystems">
        <title>Defining Genomic and Predicted Metabolic Features of the Acetobacterium Genus.</title>
        <authorList>
            <person name="Ross D.E."/>
            <person name="Marshall C.W."/>
            <person name="Gulliver D."/>
            <person name="May H.D."/>
            <person name="Norman R.S."/>
        </authorList>
    </citation>
    <scope>NUCLEOTIDE SEQUENCE [LARGE SCALE GENOMIC DNA]</scope>
    <source>
        <strain evidence="4 5">DSM 4132</strain>
    </source>
</reference>
<evidence type="ECO:0000256" key="1">
    <source>
        <dbReference type="ARBA" id="ARBA00004370"/>
    </source>
</evidence>
<dbReference type="PROSITE" id="PS51257">
    <property type="entry name" value="PROKAR_LIPOPROTEIN"/>
    <property type="match status" value="1"/>
</dbReference>
<dbReference type="Proteomes" id="UP000622405">
    <property type="component" value="Unassembled WGS sequence"/>
</dbReference>
<keyword evidence="5" id="KW-1185">Reference proteome</keyword>
<evidence type="ECO:0000259" key="3">
    <source>
        <dbReference type="Pfam" id="PF00144"/>
    </source>
</evidence>
<dbReference type="GO" id="GO:0016787">
    <property type="term" value="F:hydrolase activity"/>
    <property type="evidence" value="ECO:0007669"/>
    <property type="project" value="UniProtKB-KW"/>
</dbReference>
<dbReference type="SUPFAM" id="SSF56601">
    <property type="entry name" value="beta-lactamase/transpeptidase-like"/>
    <property type="match status" value="1"/>
</dbReference>
<dbReference type="InterPro" id="IPR050491">
    <property type="entry name" value="AmpC-like"/>
</dbReference>
<organism evidence="4 5">
    <name type="scientific">Acetobacterium malicum</name>
    <dbReference type="NCBI Taxonomy" id="52692"/>
    <lineage>
        <taxon>Bacteria</taxon>
        <taxon>Bacillati</taxon>
        <taxon>Bacillota</taxon>
        <taxon>Clostridia</taxon>
        <taxon>Eubacteriales</taxon>
        <taxon>Eubacteriaceae</taxon>
        <taxon>Acetobacterium</taxon>
    </lineage>
</organism>
<dbReference type="Gene3D" id="3.40.710.10">
    <property type="entry name" value="DD-peptidase/beta-lactamase superfamily"/>
    <property type="match status" value="1"/>
</dbReference>
<evidence type="ECO:0000256" key="2">
    <source>
        <dbReference type="ARBA" id="ARBA00023136"/>
    </source>
</evidence>
<feature type="domain" description="Beta-lactamase-related" evidence="3">
    <location>
        <begin position="51"/>
        <end position="358"/>
    </location>
</feature>
<comment type="subcellular location">
    <subcellularLocation>
        <location evidence="1">Membrane</location>
    </subcellularLocation>
</comment>
<dbReference type="PROSITE" id="PS00146">
    <property type="entry name" value="BETA_LACTAMASE_A"/>
    <property type="match status" value="1"/>
</dbReference>
<dbReference type="Pfam" id="PF00144">
    <property type="entry name" value="Beta-lactamase"/>
    <property type="match status" value="1"/>
</dbReference>
<proteinExistence type="predicted"/>
<keyword evidence="2" id="KW-0472">Membrane</keyword>
<dbReference type="EMBL" id="WJBE01000002">
    <property type="protein sequence ID" value="MBC3898793.1"/>
    <property type="molecule type" value="Genomic_DNA"/>
</dbReference>
<dbReference type="InterPro" id="IPR001466">
    <property type="entry name" value="Beta-lactam-related"/>
</dbReference>
<protein>
    <submittedName>
        <fullName evidence="4">Serine hydrolase</fullName>
    </submittedName>
</protein>
<evidence type="ECO:0000313" key="4">
    <source>
        <dbReference type="EMBL" id="MBC3898793.1"/>
    </source>
</evidence>
<comment type="caution">
    <text evidence="4">The sequence shown here is derived from an EMBL/GenBank/DDBJ whole genome shotgun (WGS) entry which is preliminary data.</text>
</comment>
<keyword evidence="4" id="KW-0378">Hydrolase</keyword>
<evidence type="ECO:0000313" key="5">
    <source>
        <dbReference type="Proteomes" id="UP000622405"/>
    </source>
</evidence>
<dbReference type="InterPro" id="IPR012338">
    <property type="entry name" value="Beta-lactam/transpept-like"/>
</dbReference>
<gene>
    <name evidence="4" type="ORF">GH811_04085</name>
</gene>
<dbReference type="InterPro" id="IPR023650">
    <property type="entry name" value="Beta-lactam_class-A_AS"/>
</dbReference>
<dbReference type="PANTHER" id="PTHR46825">
    <property type="entry name" value="D-ALANYL-D-ALANINE-CARBOXYPEPTIDASE/ENDOPEPTIDASE AMPH"/>
    <property type="match status" value="1"/>
</dbReference>
<accession>A0ABR6YUD4</accession>